<reference evidence="9" key="2">
    <citation type="submission" date="2015-02" db="UniProtKB">
        <authorList>
            <consortium name="EnsemblMetazoa"/>
        </authorList>
    </citation>
    <scope>IDENTIFICATION</scope>
</reference>
<dbReference type="Proteomes" id="UP000014500">
    <property type="component" value="Unassembled WGS sequence"/>
</dbReference>
<name>T1J633_STRMM</name>
<feature type="chain" id="PRO_5004590217" description="Single domain-containing protein" evidence="7">
    <location>
        <begin position="21"/>
        <end position="121"/>
    </location>
</feature>
<dbReference type="GO" id="GO:0005576">
    <property type="term" value="C:extracellular region"/>
    <property type="evidence" value="ECO:0007669"/>
    <property type="project" value="UniProtKB-SubCell"/>
</dbReference>
<evidence type="ECO:0000256" key="7">
    <source>
        <dbReference type="SAM" id="SignalP"/>
    </source>
</evidence>
<comment type="subcellular location">
    <subcellularLocation>
        <location evidence="1">Secreted</location>
    </subcellularLocation>
</comment>
<sequence length="121" mass="13461">MKLILLVVAFCILQCHSVSGSVGRRLVEPEDGKCVTSNGEVIAPGEDWIDNENCKRLHCSDPERSDGKFQISYAGCGVVGLSAKQKEHCHLERGNGPYPDCCEKHIHNQLLIDIKKCRKTR</sequence>
<feature type="domain" description="Single" evidence="8">
    <location>
        <begin position="34"/>
        <end position="108"/>
    </location>
</feature>
<keyword evidence="4" id="KW-0800">Toxin</keyword>
<evidence type="ECO:0000259" key="8">
    <source>
        <dbReference type="SMART" id="SM01318"/>
    </source>
</evidence>
<keyword evidence="5 7" id="KW-0732">Signal</keyword>
<keyword evidence="10" id="KW-1185">Reference proteome</keyword>
<reference evidence="10" key="1">
    <citation type="submission" date="2011-05" db="EMBL/GenBank/DDBJ databases">
        <authorList>
            <person name="Richards S.R."/>
            <person name="Qu J."/>
            <person name="Jiang H."/>
            <person name="Jhangiani S.N."/>
            <person name="Agravi P."/>
            <person name="Goodspeed R."/>
            <person name="Gross S."/>
            <person name="Mandapat C."/>
            <person name="Jackson L."/>
            <person name="Mathew T."/>
            <person name="Pu L."/>
            <person name="Thornton R."/>
            <person name="Saada N."/>
            <person name="Wilczek-Boney K.B."/>
            <person name="Lee S."/>
            <person name="Kovar C."/>
            <person name="Wu Y."/>
            <person name="Scherer S.E."/>
            <person name="Worley K.C."/>
            <person name="Muzny D.M."/>
            <person name="Gibbs R."/>
        </authorList>
    </citation>
    <scope>NUCLEOTIDE SEQUENCE</scope>
    <source>
        <strain evidence="10">Brora</strain>
    </source>
</reference>
<proteinExistence type="inferred from homology"/>
<evidence type="ECO:0000313" key="9">
    <source>
        <dbReference type="EnsemblMetazoa" id="SMAR009097-PA"/>
    </source>
</evidence>
<keyword evidence="3" id="KW-0964">Secreted</keyword>
<evidence type="ECO:0000256" key="1">
    <source>
        <dbReference type="ARBA" id="ARBA00004613"/>
    </source>
</evidence>
<dbReference type="EnsemblMetazoa" id="SMAR009097-RA">
    <property type="protein sequence ID" value="SMAR009097-PA"/>
    <property type="gene ID" value="SMAR009097"/>
</dbReference>
<accession>T1J633</accession>
<evidence type="ECO:0000256" key="6">
    <source>
        <dbReference type="ARBA" id="ARBA00023157"/>
    </source>
</evidence>
<evidence type="ECO:0000313" key="10">
    <source>
        <dbReference type="Proteomes" id="UP000014500"/>
    </source>
</evidence>
<evidence type="ECO:0000256" key="4">
    <source>
        <dbReference type="ARBA" id="ARBA00022656"/>
    </source>
</evidence>
<keyword evidence="6" id="KW-1015">Disulfide bond</keyword>
<dbReference type="PhylomeDB" id="T1J633"/>
<evidence type="ECO:0000256" key="2">
    <source>
        <dbReference type="ARBA" id="ARBA00006947"/>
    </source>
</evidence>
<organism evidence="9 10">
    <name type="scientific">Strigamia maritima</name>
    <name type="common">European centipede</name>
    <name type="synonym">Geophilus maritimus</name>
    <dbReference type="NCBI Taxonomy" id="126957"/>
    <lineage>
        <taxon>Eukaryota</taxon>
        <taxon>Metazoa</taxon>
        <taxon>Ecdysozoa</taxon>
        <taxon>Arthropoda</taxon>
        <taxon>Myriapoda</taxon>
        <taxon>Chilopoda</taxon>
        <taxon>Pleurostigmophora</taxon>
        <taxon>Geophilomorpha</taxon>
        <taxon>Linotaeniidae</taxon>
        <taxon>Strigamia</taxon>
    </lineage>
</organism>
<dbReference type="InterPro" id="IPR029277">
    <property type="entry name" value="SVWC_dom"/>
</dbReference>
<comment type="similarity">
    <text evidence="2">Belongs to the scoloptoxin-16 family.</text>
</comment>
<dbReference type="HOGENOM" id="CLU_2040989_0_0_1"/>
<feature type="signal peptide" evidence="7">
    <location>
        <begin position="1"/>
        <end position="20"/>
    </location>
</feature>
<dbReference type="EMBL" id="JH431870">
    <property type="status" value="NOT_ANNOTATED_CDS"/>
    <property type="molecule type" value="Genomic_DNA"/>
</dbReference>
<dbReference type="GO" id="GO:0090729">
    <property type="term" value="F:toxin activity"/>
    <property type="evidence" value="ECO:0007669"/>
    <property type="project" value="UniProtKB-KW"/>
</dbReference>
<dbReference type="Pfam" id="PF15430">
    <property type="entry name" value="SVWC"/>
    <property type="match status" value="1"/>
</dbReference>
<dbReference type="AlphaFoldDB" id="T1J633"/>
<evidence type="ECO:0000256" key="5">
    <source>
        <dbReference type="ARBA" id="ARBA00022729"/>
    </source>
</evidence>
<protein>
    <recommendedName>
        <fullName evidence="8">Single domain-containing protein</fullName>
    </recommendedName>
</protein>
<evidence type="ECO:0000256" key="3">
    <source>
        <dbReference type="ARBA" id="ARBA00022525"/>
    </source>
</evidence>
<dbReference type="SMART" id="SM01318">
    <property type="entry name" value="SVWC"/>
    <property type="match status" value="1"/>
</dbReference>